<feature type="compositionally biased region" description="Basic and acidic residues" evidence="1">
    <location>
        <begin position="79"/>
        <end position="88"/>
    </location>
</feature>
<feature type="compositionally biased region" description="Low complexity" evidence="1">
    <location>
        <begin position="453"/>
        <end position="463"/>
    </location>
</feature>
<feature type="compositionally biased region" description="Low complexity" evidence="1">
    <location>
        <begin position="400"/>
        <end position="417"/>
    </location>
</feature>
<dbReference type="PROSITE" id="PS50106">
    <property type="entry name" value="PDZ"/>
    <property type="match status" value="1"/>
</dbReference>
<evidence type="ECO:0000256" key="1">
    <source>
        <dbReference type="SAM" id="MobiDB-lite"/>
    </source>
</evidence>
<dbReference type="SUPFAM" id="SSF50156">
    <property type="entry name" value="PDZ domain-like"/>
    <property type="match status" value="1"/>
</dbReference>
<evidence type="ECO:0000313" key="3">
    <source>
        <dbReference type="EMBL" id="QDT58972.1"/>
    </source>
</evidence>
<dbReference type="Pfam" id="PF17820">
    <property type="entry name" value="PDZ_6"/>
    <property type="match status" value="1"/>
</dbReference>
<feature type="region of interest" description="Disordered" evidence="1">
    <location>
        <begin position="434"/>
        <end position="546"/>
    </location>
</feature>
<feature type="compositionally biased region" description="Low complexity" evidence="1">
    <location>
        <begin position="178"/>
        <end position="195"/>
    </location>
</feature>
<dbReference type="SMART" id="SM00228">
    <property type="entry name" value="PDZ"/>
    <property type="match status" value="1"/>
</dbReference>
<gene>
    <name evidence="3" type="ORF">SV7mr_14740</name>
</gene>
<dbReference type="Gene3D" id="2.30.42.10">
    <property type="match status" value="1"/>
</dbReference>
<feature type="compositionally biased region" description="Polar residues" evidence="1">
    <location>
        <begin position="246"/>
        <end position="256"/>
    </location>
</feature>
<feature type="region of interest" description="Disordered" evidence="1">
    <location>
        <begin position="110"/>
        <end position="137"/>
    </location>
</feature>
<reference evidence="3 4" key="1">
    <citation type="submission" date="2019-02" db="EMBL/GenBank/DDBJ databases">
        <title>Deep-cultivation of Planctomycetes and their phenomic and genomic characterization uncovers novel biology.</title>
        <authorList>
            <person name="Wiegand S."/>
            <person name="Jogler M."/>
            <person name="Boedeker C."/>
            <person name="Pinto D."/>
            <person name="Vollmers J."/>
            <person name="Rivas-Marin E."/>
            <person name="Kohn T."/>
            <person name="Peeters S.H."/>
            <person name="Heuer A."/>
            <person name="Rast P."/>
            <person name="Oberbeckmann S."/>
            <person name="Bunk B."/>
            <person name="Jeske O."/>
            <person name="Meyerdierks A."/>
            <person name="Storesund J.E."/>
            <person name="Kallscheuer N."/>
            <person name="Luecker S."/>
            <person name="Lage O.M."/>
            <person name="Pohl T."/>
            <person name="Merkel B.J."/>
            <person name="Hornburger P."/>
            <person name="Mueller R.-W."/>
            <person name="Bruemmer F."/>
            <person name="Labrenz M."/>
            <person name="Spormann A.M."/>
            <person name="Op den Camp H."/>
            <person name="Overmann J."/>
            <person name="Amann R."/>
            <person name="Jetten M.S.M."/>
            <person name="Mascher T."/>
            <person name="Medema M.H."/>
            <person name="Devos D.P."/>
            <person name="Kaster A.-K."/>
            <person name="Ovreas L."/>
            <person name="Rohde M."/>
            <person name="Galperin M.Y."/>
            <person name="Jogler C."/>
        </authorList>
    </citation>
    <scope>NUCLEOTIDE SEQUENCE [LARGE SCALE GENOMIC DNA]</scope>
    <source>
        <strain evidence="3 4">SV_7m_r</strain>
    </source>
</reference>
<feature type="region of interest" description="Disordered" evidence="1">
    <location>
        <begin position="384"/>
        <end position="420"/>
    </location>
</feature>
<dbReference type="AlphaFoldDB" id="A0A517SS80"/>
<proteinExistence type="predicted"/>
<accession>A0A517SS80</accession>
<organism evidence="3 4">
    <name type="scientific">Stieleria bergensis</name>
    <dbReference type="NCBI Taxonomy" id="2528025"/>
    <lineage>
        <taxon>Bacteria</taxon>
        <taxon>Pseudomonadati</taxon>
        <taxon>Planctomycetota</taxon>
        <taxon>Planctomycetia</taxon>
        <taxon>Pirellulales</taxon>
        <taxon>Pirellulaceae</taxon>
        <taxon>Stieleria</taxon>
    </lineage>
</organism>
<feature type="compositionally biased region" description="Polar residues" evidence="1">
    <location>
        <begin position="168"/>
        <end position="177"/>
    </location>
</feature>
<sequence length="546" mass="57031">MKISTIQLRAANLPAANLPAMKAFITRLLITGWVCIAGLGGHCVLAQGFNFQVPDGSRRQPAAAPQDPRYAPRPNQARAENEPQDRSRGRLFRRLRDRVAPLVEEQLQRMQEGGDPNANHPDAVPRGDAAPRGDVPFAIPFNFGQGFFPSAAQDARASDPAGRGASSDPRSPNAGQTQPARSSLPSPALQPLAPLGTPRQDAGGMSLNPAATGARGTGARGTGAQQNAANRAAAEGLGSSILLAPNQPTYQDNSAGPNQSQMQQSPPSLALPAPQTESREILPAPRPSVGQRETAAAAGDLQPPVEPGGLGLQIAAVSGRRGVTVDRVSQPSVGAEMGFQAGDRIISVNGALVRSEQQFQSQVARTEGALTVKAVRSGRLVSLTASDQLRKNPPTESETASAKPARDGAAPAGDDNGMLNGLGSMFGRLIGGDAAAPKETKDTPPATKNLLDKLPLPAPAGKPKAVKPKAVKPKAVKPQSPLAPVKSETPQPKPLEKPPVTNPTSGESQPKNSAPKAETLSERIKRLKAELKAAETRRQQQEQQQQ</sequence>
<evidence type="ECO:0000259" key="2">
    <source>
        <dbReference type="PROSITE" id="PS50106"/>
    </source>
</evidence>
<feature type="compositionally biased region" description="Basic residues" evidence="1">
    <location>
        <begin position="464"/>
        <end position="475"/>
    </location>
</feature>
<evidence type="ECO:0000313" key="4">
    <source>
        <dbReference type="Proteomes" id="UP000315003"/>
    </source>
</evidence>
<feature type="compositionally biased region" description="Low complexity" evidence="1">
    <location>
        <begin position="257"/>
        <end position="268"/>
    </location>
</feature>
<dbReference type="InterPro" id="IPR001478">
    <property type="entry name" value="PDZ"/>
</dbReference>
<protein>
    <submittedName>
        <fullName evidence="3">PDZ domain (Also known as DHR or GLGF)</fullName>
    </submittedName>
</protein>
<name>A0A517SS80_9BACT</name>
<dbReference type="Proteomes" id="UP000315003">
    <property type="component" value="Chromosome"/>
</dbReference>
<dbReference type="InterPro" id="IPR036034">
    <property type="entry name" value="PDZ_sf"/>
</dbReference>
<keyword evidence="4" id="KW-1185">Reference proteome</keyword>
<dbReference type="InterPro" id="IPR041489">
    <property type="entry name" value="PDZ_6"/>
</dbReference>
<feature type="region of interest" description="Disordered" evidence="1">
    <location>
        <begin position="152"/>
        <end position="307"/>
    </location>
</feature>
<feature type="domain" description="PDZ" evidence="2">
    <location>
        <begin position="308"/>
        <end position="378"/>
    </location>
</feature>
<feature type="compositionally biased region" description="Basic and acidic residues" evidence="1">
    <location>
        <begin position="519"/>
        <end position="540"/>
    </location>
</feature>
<feature type="compositionally biased region" description="Polar residues" evidence="1">
    <location>
        <begin position="502"/>
        <end position="512"/>
    </location>
</feature>
<dbReference type="EMBL" id="CP036272">
    <property type="protein sequence ID" value="QDT58972.1"/>
    <property type="molecule type" value="Genomic_DNA"/>
</dbReference>
<feature type="compositionally biased region" description="Low complexity" evidence="1">
    <location>
        <begin position="222"/>
        <end position="234"/>
    </location>
</feature>
<feature type="region of interest" description="Disordered" evidence="1">
    <location>
        <begin position="55"/>
        <end position="95"/>
    </location>
</feature>
<dbReference type="RefSeq" id="WP_145270517.1">
    <property type="nucleotide sequence ID" value="NZ_CP036272.1"/>
</dbReference>